<proteinExistence type="inferred from homology"/>
<evidence type="ECO:0000256" key="2">
    <source>
        <dbReference type="ARBA" id="ARBA00023002"/>
    </source>
</evidence>
<dbReference type="RefSeq" id="WP_269885230.1">
    <property type="nucleotide sequence ID" value="NZ_JAQAGZ010000026.1"/>
</dbReference>
<dbReference type="PANTHER" id="PTHR43673:SF12">
    <property type="entry name" value="PROTEIN DRGA"/>
    <property type="match status" value="1"/>
</dbReference>
<feature type="domain" description="Nitroreductase" evidence="3">
    <location>
        <begin position="8"/>
        <end position="184"/>
    </location>
</feature>
<name>A0ABT4QJ12_9BACL</name>
<protein>
    <submittedName>
        <fullName evidence="4">Nitroreductase family protein</fullName>
    </submittedName>
</protein>
<evidence type="ECO:0000259" key="3">
    <source>
        <dbReference type="Pfam" id="PF00881"/>
    </source>
</evidence>
<dbReference type="Pfam" id="PF00881">
    <property type="entry name" value="Nitroreductase"/>
    <property type="match status" value="1"/>
</dbReference>
<reference evidence="4 5" key="1">
    <citation type="submission" date="2022-12" db="EMBL/GenBank/DDBJ databases">
        <title>Draft genome sequence of Paenibacillus sp. dW9.</title>
        <authorList>
            <person name="Choi E.-W."/>
            <person name="Kim D.-U."/>
        </authorList>
    </citation>
    <scope>NUCLEOTIDE SEQUENCE [LARGE SCALE GENOMIC DNA]</scope>
    <source>
        <strain evidence="5">dW9</strain>
    </source>
</reference>
<keyword evidence="2" id="KW-0560">Oxidoreductase</keyword>
<dbReference type="SUPFAM" id="SSF55469">
    <property type="entry name" value="FMN-dependent nitroreductase-like"/>
    <property type="match status" value="1"/>
</dbReference>
<dbReference type="Gene3D" id="3.40.109.10">
    <property type="entry name" value="NADH Oxidase"/>
    <property type="match status" value="1"/>
</dbReference>
<organism evidence="4 5">
    <name type="scientific">Paenibacillus gyeongsangnamensis</name>
    <dbReference type="NCBI Taxonomy" id="3388067"/>
    <lineage>
        <taxon>Bacteria</taxon>
        <taxon>Bacillati</taxon>
        <taxon>Bacillota</taxon>
        <taxon>Bacilli</taxon>
        <taxon>Bacillales</taxon>
        <taxon>Paenibacillaceae</taxon>
        <taxon>Paenibacillus</taxon>
    </lineage>
</organism>
<accession>A0ABT4QJ12</accession>
<gene>
    <name evidence="4" type="ORF">O9H85_30825</name>
</gene>
<evidence type="ECO:0000313" key="5">
    <source>
        <dbReference type="Proteomes" id="UP001527882"/>
    </source>
</evidence>
<dbReference type="InterPro" id="IPR029479">
    <property type="entry name" value="Nitroreductase"/>
</dbReference>
<comment type="caution">
    <text evidence="4">The sequence shown here is derived from an EMBL/GenBank/DDBJ whole genome shotgun (WGS) entry which is preliminary data.</text>
</comment>
<sequence length="208" mass="24063">MHDFESLVKERRSAIKFVEGIEIGDRELNEIFELVKFGPSAFNLQHTKYIVVRDPDIKQRIYEAAYKQFKVRTASAAILVLGYMDAHLDAPRINEGLLNLGVISKQEFEYEVTSVQSFYNQRGEIFKREEAIRNANLSAMLFMLAAKHKGWDTCPMIGFNPQAITEVLQVPDRYVPALLITLGKEDTSKRRLRGYRKPVNEFVSYDYF</sequence>
<dbReference type="PANTHER" id="PTHR43673">
    <property type="entry name" value="NAD(P)H NITROREDUCTASE YDGI-RELATED"/>
    <property type="match status" value="1"/>
</dbReference>
<evidence type="ECO:0000256" key="1">
    <source>
        <dbReference type="ARBA" id="ARBA00007118"/>
    </source>
</evidence>
<dbReference type="Proteomes" id="UP001527882">
    <property type="component" value="Unassembled WGS sequence"/>
</dbReference>
<dbReference type="EMBL" id="JAQAGZ010000026">
    <property type="protein sequence ID" value="MCZ8516696.1"/>
    <property type="molecule type" value="Genomic_DNA"/>
</dbReference>
<dbReference type="InterPro" id="IPR000415">
    <property type="entry name" value="Nitroreductase-like"/>
</dbReference>
<evidence type="ECO:0000313" key="4">
    <source>
        <dbReference type="EMBL" id="MCZ8516696.1"/>
    </source>
</evidence>
<keyword evidence="5" id="KW-1185">Reference proteome</keyword>
<comment type="similarity">
    <text evidence="1">Belongs to the nitroreductase family.</text>
</comment>
<dbReference type="CDD" id="cd02137">
    <property type="entry name" value="MhqN-like"/>
    <property type="match status" value="1"/>
</dbReference>